<evidence type="ECO:0008006" key="3">
    <source>
        <dbReference type="Google" id="ProtNLM"/>
    </source>
</evidence>
<gene>
    <name evidence="1" type="ORF">EDD27_3527</name>
</gene>
<organism evidence="1 2">
    <name type="scientific">Nonomuraea polychroma</name>
    <dbReference type="NCBI Taxonomy" id="46176"/>
    <lineage>
        <taxon>Bacteria</taxon>
        <taxon>Bacillati</taxon>
        <taxon>Actinomycetota</taxon>
        <taxon>Actinomycetes</taxon>
        <taxon>Streptosporangiales</taxon>
        <taxon>Streptosporangiaceae</taxon>
        <taxon>Nonomuraea</taxon>
    </lineage>
</organism>
<accession>A0A438M5D7</accession>
<evidence type="ECO:0000313" key="2">
    <source>
        <dbReference type="Proteomes" id="UP000284824"/>
    </source>
</evidence>
<name>A0A438M5D7_9ACTN</name>
<reference evidence="1 2" key="1">
    <citation type="submission" date="2019-01" db="EMBL/GenBank/DDBJ databases">
        <title>Sequencing the genomes of 1000 actinobacteria strains.</title>
        <authorList>
            <person name="Klenk H.-P."/>
        </authorList>
    </citation>
    <scope>NUCLEOTIDE SEQUENCE [LARGE SCALE GENOMIC DNA]</scope>
    <source>
        <strain evidence="1 2">DSM 43925</strain>
    </source>
</reference>
<protein>
    <recommendedName>
        <fullName evidence="3">Zinc-binding alcohol dehydrogenase family protein</fullName>
    </recommendedName>
</protein>
<sequence>MGACADRPELPFWPLLFANVKVRLLGSDDFPLQAKQHAACDLAAAAAVGALKVPIGDRFPLEEIAKSRERVDVGGRGRVLVTIPEWTPPRCSTAIFPERTHNRQRAMAHGE</sequence>
<evidence type="ECO:0000313" key="1">
    <source>
        <dbReference type="EMBL" id="RVX41066.1"/>
    </source>
</evidence>
<dbReference type="EMBL" id="SAUN01000001">
    <property type="protein sequence ID" value="RVX41066.1"/>
    <property type="molecule type" value="Genomic_DNA"/>
</dbReference>
<keyword evidence="2" id="KW-1185">Reference proteome</keyword>
<proteinExistence type="predicted"/>
<dbReference type="RefSeq" id="WP_206641469.1">
    <property type="nucleotide sequence ID" value="NZ_SAUN01000001.1"/>
</dbReference>
<dbReference type="Proteomes" id="UP000284824">
    <property type="component" value="Unassembled WGS sequence"/>
</dbReference>
<comment type="caution">
    <text evidence="1">The sequence shown here is derived from an EMBL/GenBank/DDBJ whole genome shotgun (WGS) entry which is preliminary data.</text>
</comment>
<dbReference type="AlphaFoldDB" id="A0A438M5D7"/>